<feature type="compositionally biased region" description="Polar residues" evidence="2">
    <location>
        <begin position="178"/>
        <end position="187"/>
    </location>
</feature>
<dbReference type="Gene3D" id="3.30.40.10">
    <property type="entry name" value="Zinc/RING finger domain, C3HC4 (zinc finger)"/>
    <property type="match status" value="1"/>
</dbReference>
<keyword evidence="1" id="KW-0479">Metal-binding</keyword>
<dbReference type="GO" id="GO:0008270">
    <property type="term" value="F:zinc ion binding"/>
    <property type="evidence" value="ECO:0007669"/>
    <property type="project" value="UniProtKB-KW"/>
</dbReference>
<dbReference type="InterPro" id="IPR001841">
    <property type="entry name" value="Znf_RING"/>
</dbReference>
<dbReference type="PANTHER" id="PTHR23041:SF78">
    <property type="entry name" value="E3 UBIQUITIN-PROTEIN LIGASE RNF4"/>
    <property type="match status" value="1"/>
</dbReference>
<keyword evidence="1" id="KW-0863">Zinc-finger</keyword>
<feature type="compositionally biased region" description="Basic and acidic residues" evidence="2">
    <location>
        <begin position="15"/>
        <end position="27"/>
    </location>
</feature>
<keyword evidence="1" id="KW-0862">Zinc</keyword>
<gene>
    <name evidence="4" type="ORF">FJAP1339_LOCUS9091</name>
</gene>
<feature type="compositionally biased region" description="Basic residues" evidence="2">
    <location>
        <begin position="1"/>
        <end position="13"/>
    </location>
</feature>
<dbReference type="SUPFAM" id="SSF57850">
    <property type="entry name" value="RING/U-box"/>
    <property type="match status" value="1"/>
</dbReference>
<dbReference type="EMBL" id="HBHR01018072">
    <property type="protein sequence ID" value="CAD9869385.1"/>
    <property type="molecule type" value="Transcribed_RNA"/>
</dbReference>
<feature type="region of interest" description="Disordered" evidence="2">
    <location>
        <begin position="1"/>
        <end position="35"/>
    </location>
</feature>
<dbReference type="InterPro" id="IPR013083">
    <property type="entry name" value="Znf_RING/FYVE/PHD"/>
</dbReference>
<feature type="compositionally biased region" description="Polar residues" evidence="2">
    <location>
        <begin position="266"/>
        <end position="278"/>
    </location>
</feature>
<dbReference type="PROSITE" id="PS50089">
    <property type="entry name" value="ZF_RING_2"/>
    <property type="match status" value="1"/>
</dbReference>
<feature type="domain" description="RING-type" evidence="3">
    <location>
        <begin position="326"/>
        <end position="360"/>
    </location>
</feature>
<evidence type="ECO:0000256" key="1">
    <source>
        <dbReference type="PROSITE-ProRule" id="PRU00175"/>
    </source>
</evidence>
<dbReference type="PANTHER" id="PTHR23041">
    <property type="entry name" value="RING FINGER DOMAIN-CONTAINING"/>
    <property type="match status" value="1"/>
</dbReference>
<accession>A0A7S2V4S0</accession>
<proteinExistence type="predicted"/>
<feature type="compositionally biased region" description="Basic and acidic residues" evidence="2">
    <location>
        <begin position="49"/>
        <end position="62"/>
    </location>
</feature>
<feature type="compositionally biased region" description="Polar residues" evidence="2">
    <location>
        <begin position="63"/>
        <end position="89"/>
    </location>
</feature>
<feature type="region of interest" description="Disordered" evidence="2">
    <location>
        <begin position="263"/>
        <end position="315"/>
    </location>
</feature>
<feature type="compositionally biased region" description="Polar residues" evidence="2">
    <location>
        <begin position="292"/>
        <end position="301"/>
    </location>
</feature>
<evidence type="ECO:0000256" key="2">
    <source>
        <dbReference type="SAM" id="MobiDB-lite"/>
    </source>
</evidence>
<feature type="region of interest" description="Disordered" evidence="2">
    <location>
        <begin position="148"/>
        <end position="241"/>
    </location>
</feature>
<dbReference type="AlphaFoldDB" id="A0A7S2V4S0"/>
<dbReference type="InterPro" id="IPR047134">
    <property type="entry name" value="RNF4"/>
</dbReference>
<organism evidence="4">
    <name type="scientific">Fibrocapsa japonica</name>
    <dbReference type="NCBI Taxonomy" id="94617"/>
    <lineage>
        <taxon>Eukaryota</taxon>
        <taxon>Sar</taxon>
        <taxon>Stramenopiles</taxon>
        <taxon>Ochrophyta</taxon>
        <taxon>Raphidophyceae</taxon>
        <taxon>Chattonellales</taxon>
        <taxon>Chattonellaceae</taxon>
        <taxon>Fibrocapsa</taxon>
    </lineage>
</organism>
<sequence>MFLAKKLLKRTKSSGRNENERDLHDMPQCHTPTEDLDMALALSVSMETAKSEAKCGIEDSRFEQSPSESTSGSRCSARSLSGASNSQVDTVKPDGAQRERILSAQSESSILEHDSSPEVKQPGVPAVSVHEAEEKQEHWDLADIASGIPLSPRESTAGVEFATPSPDPPALGKENGLSAPNLTRSTTEPPPEVSRLNLSRSVSASSATSAATAPAVLDDVNIDLPSEEDASLPATGGGQQTTTAVDLDADLALALQMQENMRIRQRQANSQPRQTRSRGATPRRPEPHAGGTPSTARSQKSQPKRQIRVESLSNGDPIPKTVEAICQICMDRPRDCVLVPCGHALCKRCGRRSDDCFFCKKKIVRRQKLFL</sequence>
<evidence type="ECO:0000313" key="4">
    <source>
        <dbReference type="EMBL" id="CAD9869385.1"/>
    </source>
</evidence>
<feature type="region of interest" description="Disordered" evidence="2">
    <location>
        <begin position="49"/>
        <end position="136"/>
    </location>
</feature>
<name>A0A7S2V4S0_9STRA</name>
<evidence type="ECO:0000259" key="3">
    <source>
        <dbReference type="PROSITE" id="PS50089"/>
    </source>
</evidence>
<feature type="compositionally biased region" description="Low complexity" evidence="2">
    <location>
        <begin position="193"/>
        <end position="213"/>
    </location>
</feature>
<dbReference type="SMART" id="SM00184">
    <property type="entry name" value="RING"/>
    <property type="match status" value="1"/>
</dbReference>
<dbReference type="Pfam" id="PF13920">
    <property type="entry name" value="zf-C3HC4_3"/>
    <property type="match status" value="1"/>
</dbReference>
<reference evidence="4" key="1">
    <citation type="submission" date="2021-01" db="EMBL/GenBank/DDBJ databases">
        <authorList>
            <person name="Corre E."/>
            <person name="Pelletier E."/>
            <person name="Niang G."/>
            <person name="Scheremetjew M."/>
            <person name="Finn R."/>
            <person name="Kale V."/>
            <person name="Holt S."/>
            <person name="Cochrane G."/>
            <person name="Meng A."/>
            <person name="Brown T."/>
            <person name="Cohen L."/>
        </authorList>
    </citation>
    <scope>NUCLEOTIDE SEQUENCE</scope>
    <source>
        <strain evidence="4">CCMP1661</strain>
    </source>
</reference>
<feature type="compositionally biased region" description="Basic and acidic residues" evidence="2">
    <location>
        <begin position="91"/>
        <end position="101"/>
    </location>
</feature>
<protein>
    <recommendedName>
        <fullName evidence="3">RING-type domain-containing protein</fullName>
    </recommendedName>
</protein>